<reference evidence="1 2" key="1">
    <citation type="journal article" date="2022" name="DNA Res.">
        <title>Chromosomal-level genome assembly of the orchid tree Bauhinia variegata (Leguminosae; Cercidoideae) supports the allotetraploid origin hypothesis of Bauhinia.</title>
        <authorList>
            <person name="Zhong Y."/>
            <person name="Chen Y."/>
            <person name="Zheng D."/>
            <person name="Pang J."/>
            <person name="Liu Y."/>
            <person name="Luo S."/>
            <person name="Meng S."/>
            <person name="Qian L."/>
            <person name="Wei D."/>
            <person name="Dai S."/>
            <person name="Zhou R."/>
        </authorList>
    </citation>
    <scope>NUCLEOTIDE SEQUENCE [LARGE SCALE GENOMIC DNA]</scope>
    <source>
        <strain evidence="1">BV-YZ2020</strain>
    </source>
</reference>
<name>A0ACB9ME77_BAUVA</name>
<comment type="caution">
    <text evidence="1">The sequence shown here is derived from an EMBL/GenBank/DDBJ whole genome shotgun (WGS) entry which is preliminary data.</text>
</comment>
<sequence>MAQERQCGTAFFTEDGILVGEVLVPRQLFQVREARTHPSWSSSDVDDFIASVPVHGPVLRTAREAVNYGLTGSVLGAVRTPGFAWKHSRSLHGAGLSFLAGGVFGWTFGHEIANRSLQLCRVDTMAAQTKLLEWWVRKAEGQSYNVSLLPLLQN</sequence>
<dbReference type="Proteomes" id="UP000828941">
    <property type="component" value="Chromosome 9"/>
</dbReference>
<dbReference type="EMBL" id="CM039434">
    <property type="protein sequence ID" value="KAI4322499.1"/>
    <property type="molecule type" value="Genomic_DNA"/>
</dbReference>
<accession>A0ACB9ME77</accession>
<gene>
    <name evidence="1" type="ORF">L6164_022188</name>
</gene>
<evidence type="ECO:0000313" key="2">
    <source>
        <dbReference type="Proteomes" id="UP000828941"/>
    </source>
</evidence>
<keyword evidence="2" id="KW-1185">Reference proteome</keyword>
<protein>
    <submittedName>
        <fullName evidence="1">Uncharacterized protein</fullName>
    </submittedName>
</protein>
<evidence type="ECO:0000313" key="1">
    <source>
        <dbReference type="EMBL" id="KAI4322499.1"/>
    </source>
</evidence>
<organism evidence="1 2">
    <name type="scientific">Bauhinia variegata</name>
    <name type="common">Purple orchid tree</name>
    <name type="synonym">Phanera variegata</name>
    <dbReference type="NCBI Taxonomy" id="167791"/>
    <lineage>
        <taxon>Eukaryota</taxon>
        <taxon>Viridiplantae</taxon>
        <taxon>Streptophyta</taxon>
        <taxon>Embryophyta</taxon>
        <taxon>Tracheophyta</taxon>
        <taxon>Spermatophyta</taxon>
        <taxon>Magnoliopsida</taxon>
        <taxon>eudicotyledons</taxon>
        <taxon>Gunneridae</taxon>
        <taxon>Pentapetalae</taxon>
        <taxon>rosids</taxon>
        <taxon>fabids</taxon>
        <taxon>Fabales</taxon>
        <taxon>Fabaceae</taxon>
        <taxon>Cercidoideae</taxon>
        <taxon>Cercideae</taxon>
        <taxon>Bauhiniinae</taxon>
        <taxon>Bauhinia</taxon>
    </lineage>
</organism>
<proteinExistence type="predicted"/>